<proteinExistence type="predicted"/>
<dbReference type="EMBL" id="AMCI01004924">
    <property type="protein sequence ID" value="EJW97135.1"/>
    <property type="molecule type" value="Genomic_DNA"/>
</dbReference>
<organism evidence="1">
    <name type="scientific">gut metagenome</name>
    <dbReference type="NCBI Taxonomy" id="749906"/>
    <lineage>
        <taxon>unclassified sequences</taxon>
        <taxon>metagenomes</taxon>
        <taxon>organismal metagenomes</taxon>
    </lineage>
</organism>
<accession>J9CB61</accession>
<comment type="caution">
    <text evidence="1">The sequence shown here is derived from an EMBL/GenBank/DDBJ whole genome shotgun (WGS) entry which is preliminary data.</text>
</comment>
<reference evidence="1" key="1">
    <citation type="journal article" date="2012" name="PLoS ONE">
        <title>Gene sets for utilization of primary and secondary nutrition supplies in the distal gut of endangered iberian lynx.</title>
        <authorList>
            <person name="Alcaide M."/>
            <person name="Messina E."/>
            <person name="Richter M."/>
            <person name="Bargiela R."/>
            <person name="Peplies J."/>
            <person name="Huws S.A."/>
            <person name="Newbold C.J."/>
            <person name="Golyshin P.N."/>
            <person name="Simon M.A."/>
            <person name="Lopez G."/>
            <person name="Yakimov M.M."/>
            <person name="Ferrer M."/>
        </authorList>
    </citation>
    <scope>NUCLEOTIDE SEQUENCE</scope>
</reference>
<gene>
    <name evidence="1" type="ORF">EVA_14759</name>
</gene>
<dbReference type="AlphaFoldDB" id="J9CB61"/>
<protein>
    <submittedName>
        <fullName evidence="1">Uncharacterized protein</fullName>
    </submittedName>
</protein>
<evidence type="ECO:0000313" key="1">
    <source>
        <dbReference type="EMBL" id="EJW97135.1"/>
    </source>
</evidence>
<sequence>MTISRNDAIIFSDLIRFRQVLMRIKIAVQHLEIVCSDKV</sequence>
<name>J9CB61_9ZZZZ</name>